<accession>A0A8E2DY32</accession>
<name>A0A8E2DY32_9PEZI</name>
<dbReference type="EMBL" id="KV745666">
    <property type="protein sequence ID" value="OCK73748.1"/>
    <property type="molecule type" value="Genomic_DNA"/>
</dbReference>
<dbReference type="Proteomes" id="UP000250266">
    <property type="component" value="Unassembled WGS sequence"/>
</dbReference>
<evidence type="ECO:0000313" key="2">
    <source>
        <dbReference type="Proteomes" id="UP000250266"/>
    </source>
</evidence>
<dbReference type="AlphaFoldDB" id="A0A8E2DY32"/>
<proteinExistence type="predicted"/>
<gene>
    <name evidence="1" type="ORF">K432DRAFT_312123</name>
</gene>
<organism evidence="1 2">
    <name type="scientific">Lepidopterella palustris CBS 459.81</name>
    <dbReference type="NCBI Taxonomy" id="1314670"/>
    <lineage>
        <taxon>Eukaryota</taxon>
        <taxon>Fungi</taxon>
        <taxon>Dikarya</taxon>
        <taxon>Ascomycota</taxon>
        <taxon>Pezizomycotina</taxon>
        <taxon>Dothideomycetes</taxon>
        <taxon>Pleosporomycetidae</taxon>
        <taxon>Mytilinidiales</taxon>
        <taxon>Argynnaceae</taxon>
        <taxon>Lepidopterella</taxon>
    </lineage>
</organism>
<feature type="non-terminal residue" evidence="1">
    <location>
        <position position="1"/>
    </location>
</feature>
<protein>
    <submittedName>
        <fullName evidence="1">Uncharacterized protein</fullName>
    </submittedName>
</protein>
<reference evidence="1 2" key="1">
    <citation type="journal article" date="2016" name="Nat. Commun.">
        <title>Ectomycorrhizal ecology is imprinted in the genome of the dominant symbiotic fungus Cenococcum geophilum.</title>
        <authorList>
            <consortium name="DOE Joint Genome Institute"/>
            <person name="Peter M."/>
            <person name="Kohler A."/>
            <person name="Ohm R.A."/>
            <person name="Kuo A."/>
            <person name="Krutzmann J."/>
            <person name="Morin E."/>
            <person name="Arend M."/>
            <person name="Barry K.W."/>
            <person name="Binder M."/>
            <person name="Choi C."/>
            <person name="Clum A."/>
            <person name="Copeland A."/>
            <person name="Grisel N."/>
            <person name="Haridas S."/>
            <person name="Kipfer T."/>
            <person name="LaButti K."/>
            <person name="Lindquist E."/>
            <person name="Lipzen A."/>
            <person name="Maire R."/>
            <person name="Meier B."/>
            <person name="Mihaltcheva S."/>
            <person name="Molinier V."/>
            <person name="Murat C."/>
            <person name="Poggeler S."/>
            <person name="Quandt C.A."/>
            <person name="Sperisen C."/>
            <person name="Tritt A."/>
            <person name="Tisserant E."/>
            <person name="Crous P.W."/>
            <person name="Henrissat B."/>
            <person name="Nehls U."/>
            <person name="Egli S."/>
            <person name="Spatafora J.W."/>
            <person name="Grigoriev I.V."/>
            <person name="Martin F.M."/>
        </authorList>
    </citation>
    <scope>NUCLEOTIDE SEQUENCE [LARGE SCALE GENOMIC DNA]</scope>
    <source>
        <strain evidence="1 2">CBS 459.81</strain>
    </source>
</reference>
<sequence>LVIIDKLISYTYFLLYKKVINIKEFLYILLRILIIKYKVLDKIILNRNLKFISKF</sequence>
<keyword evidence="2" id="KW-1185">Reference proteome</keyword>
<evidence type="ECO:0000313" key="1">
    <source>
        <dbReference type="EMBL" id="OCK73748.1"/>
    </source>
</evidence>